<dbReference type="AlphaFoldDB" id="A0A0F8XBN9"/>
<feature type="region of interest" description="Disordered" evidence="1">
    <location>
        <begin position="1"/>
        <end position="27"/>
    </location>
</feature>
<evidence type="ECO:0000313" key="2">
    <source>
        <dbReference type="EMBL" id="KKK66567.1"/>
    </source>
</evidence>
<proteinExistence type="predicted"/>
<reference evidence="2" key="1">
    <citation type="journal article" date="2015" name="Nature">
        <title>Complex archaea that bridge the gap between prokaryotes and eukaryotes.</title>
        <authorList>
            <person name="Spang A."/>
            <person name="Saw J.H."/>
            <person name="Jorgensen S.L."/>
            <person name="Zaremba-Niedzwiedzka K."/>
            <person name="Martijn J."/>
            <person name="Lind A.E."/>
            <person name="van Eijk R."/>
            <person name="Schleper C."/>
            <person name="Guy L."/>
            <person name="Ettema T.J."/>
        </authorList>
    </citation>
    <scope>NUCLEOTIDE SEQUENCE</scope>
</reference>
<feature type="non-terminal residue" evidence="2">
    <location>
        <position position="334"/>
    </location>
</feature>
<accession>A0A0F8XBN9</accession>
<sequence length="334" mass="38508">MAEHEILAPSRITDLPPTTTGGPGEDLSKTELMLKLRRRFLYAWNHPKWKRWRDQSQEDHDFHSGKEQWPKDIRAQLEGTDRAILQINEIRPVVEVVTGFERASRLEIRPVPEGPEDIENVTILSRIMKRASKDQELDFVMSDGFKEGVIGGLAVWFVGIDYTEDPINGRLVMIKTKRGSVIWDPDRERYDLGDAREVFWHKMVAVDLIKAQYPDKADLIESALTLVKQTAAGPADTVIPSQDPRDAYKTDSLDSISFYDGARDEVRIMEVWYRVWDRIHLIADKRRNTVEEIPKGPDVLRLARALAEQDPEVKVIERFRKRIEMSVILPAINM</sequence>
<comment type="caution">
    <text evidence="2">The sequence shown here is derived from an EMBL/GenBank/DDBJ whole genome shotgun (WGS) entry which is preliminary data.</text>
</comment>
<dbReference type="InterPro" id="IPR032427">
    <property type="entry name" value="P22_portal"/>
</dbReference>
<evidence type="ECO:0000256" key="1">
    <source>
        <dbReference type="SAM" id="MobiDB-lite"/>
    </source>
</evidence>
<gene>
    <name evidence="2" type="ORF">LCGC14_2962800</name>
</gene>
<dbReference type="Pfam" id="PF16510">
    <property type="entry name" value="P22_portal"/>
    <property type="match status" value="1"/>
</dbReference>
<dbReference type="EMBL" id="LAZR01060016">
    <property type="protein sequence ID" value="KKK66567.1"/>
    <property type="molecule type" value="Genomic_DNA"/>
</dbReference>
<protein>
    <submittedName>
        <fullName evidence="2">Uncharacterized protein</fullName>
    </submittedName>
</protein>
<name>A0A0F8XBN9_9ZZZZ</name>
<organism evidence="2">
    <name type="scientific">marine sediment metagenome</name>
    <dbReference type="NCBI Taxonomy" id="412755"/>
    <lineage>
        <taxon>unclassified sequences</taxon>
        <taxon>metagenomes</taxon>
        <taxon>ecological metagenomes</taxon>
    </lineage>
</organism>